<dbReference type="HOGENOM" id="CLU_036192_0_0_0"/>
<evidence type="ECO:0008006" key="3">
    <source>
        <dbReference type="Google" id="ProtNLM"/>
    </source>
</evidence>
<gene>
    <name evidence="1" type="ORF">Theba_1321</name>
</gene>
<dbReference type="Pfam" id="PF06545">
    <property type="entry name" value="AllG"/>
    <property type="match status" value="1"/>
</dbReference>
<dbReference type="RefSeq" id="WP_006486715.1">
    <property type="nucleotide sequence ID" value="NC_017934.1"/>
</dbReference>
<dbReference type="KEGG" id="mpg:Theba_1321"/>
<dbReference type="Proteomes" id="UP000002881">
    <property type="component" value="Chromosome"/>
</dbReference>
<organism evidence="1 2">
    <name type="scientific">Mesotoga prima MesG1.Ag.4.2</name>
    <dbReference type="NCBI Taxonomy" id="660470"/>
    <lineage>
        <taxon>Bacteria</taxon>
        <taxon>Thermotogati</taxon>
        <taxon>Thermotogota</taxon>
        <taxon>Thermotogae</taxon>
        <taxon>Kosmotogales</taxon>
        <taxon>Kosmotogaceae</taxon>
        <taxon>Mesotoga</taxon>
    </lineage>
</organism>
<dbReference type="EMBL" id="CP003532">
    <property type="protein sequence ID" value="AFK07009.1"/>
    <property type="molecule type" value="Genomic_DNA"/>
</dbReference>
<dbReference type="eggNOG" id="COG0074">
    <property type="taxonomic scope" value="Bacteria"/>
</dbReference>
<dbReference type="STRING" id="660470.Theba_1321"/>
<dbReference type="InterPro" id="IPR024033">
    <property type="entry name" value="OXTCase_su_AllG_h-dom"/>
</dbReference>
<dbReference type="AlphaFoldDB" id="I2F506"/>
<sequence length="421" mass="45729">MKRLNDIDKANSIAFERLLKAEPQIVGLGMAKEFIPNFGEKMILHAGPPITWERMSGPMIGAITGAILYEGWAETPEKARALASKGEITFEPCHHHNSVGPMAGIISPNLPVWVVEEKNSGRRGYATLNEGLGKVLRMGAFSEEVIERLNWMREVLYPVLRNGVRKYVEDNGGLNLKSLISQSLHMGDELHNRNRAATSLLIRTLVPSLIDAERGNHNLSRVVKFMAGNDHFFLNPGMAAAKASLDSVGYVEGSSMITIMARNGTDFGIQIAGIENEWFTCQAALPDVLLFPGFTKDDVNRDIGDSAIMETYGVGGFALAAAPAIVQFVGGTPQDAVNYTKEMYEICVGENKHFTIPVLNFRGTPTGIDLIKVVETGITPILDTGAAHKEAGKGQVGAGIVRMPSEAFVKAAEAFVEKYSK</sequence>
<accession>I2F506</accession>
<dbReference type="InterPro" id="IPR009499">
    <property type="entry name" value="AllG-like"/>
</dbReference>
<dbReference type="Gene3D" id="3.90.1700.10">
    <property type="entry name" value="v583 domain like"/>
    <property type="match status" value="1"/>
</dbReference>
<evidence type="ECO:0000313" key="2">
    <source>
        <dbReference type="Proteomes" id="UP000002881"/>
    </source>
</evidence>
<evidence type="ECO:0000313" key="1">
    <source>
        <dbReference type="EMBL" id="AFK07009.1"/>
    </source>
</evidence>
<protein>
    <recommendedName>
        <fullName evidence="3">DUF1116 domain-containing protein</fullName>
    </recommendedName>
</protein>
<dbReference type="Gene3D" id="1.10.10.660">
    <property type="entry name" value="conserved protein of unknown function from Enterococcus faecalis V583"/>
    <property type="match status" value="1"/>
</dbReference>
<keyword evidence="2" id="KW-1185">Reference proteome</keyword>
<proteinExistence type="predicted"/>
<reference evidence="1 2" key="1">
    <citation type="journal article" date="2012" name="Genome Biol. Evol.">
        <title>Genome Sequence of the Mesophilic Thermotogales Bacterium Mesotoga prima MesG1.Ag.4.2 Reveals the Largest Thermotogales Genome To Date.</title>
        <authorList>
            <person name="Zhaxybayeva O."/>
            <person name="Swithers K.S."/>
            <person name="Foght J."/>
            <person name="Green A.G."/>
            <person name="Bruce D."/>
            <person name="Detter C."/>
            <person name="Han S."/>
            <person name="Teshima H."/>
            <person name="Han J."/>
            <person name="Woyke T."/>
            <person name="Pitluck S."/>
            <person name="Nolan M."/>
            <person name="Ivanova N."/>
            <person name="Pati A."/>
            <person name="Land M.L."/>
            <person name="Dlutek M."/>
            <person name="Doolittle W.F."/>
            <person name="Noll K.M."/>
            <person name="Nesbo C.L."/>
        </authorList>
    </citation>
    <scope>NUCLEOTIDE SEQUENCE [LARGE SCALE GENOMIC DNA]</scope>
    <source>
        <strain evidence="2">mesG1.Ag.4.2</strain>
    </source>
</reference>
<dbReference type="GeneID" id="87107125"/>
<name>I2F506_9BACT</name>
<dbReference type="Gene3D" id="3.90.1710.10">
    <property type="entry name" value="Enterococcus faecalis V583 domain"/>
    <property type="match status" value="1"/>
</dbReference>